<feature type="transmembrane region" description="Helical" evidence="2">
    <location>
        <begin position="1218"/>
        <end position="1242"/>
    </location>
</feature>
<feature type="transmembrane region" description="Helical" evidence="2">
    <location>
        <begin position="532"/>
        <end position="553"/>
    </location>
</feature>
<dbReference type="InterPro" id="IPR013320">
    <property type="entry name" value="ConA-like_dom_sf"/>
</dbReference>
<keyword evidence="2" id="KW-0472">Membrane</keyword>
<dbReference type="SUPFAM" id="SSF49899">
    <property type="entry name" value="Concanavalin A-like lectins/glucanases"/>
    <property type="match status" value="1"/>
</dbReference>
<accession>A0AAN6GCY3</accession>
<sequence>MYEQARSVSITAANIQSGYAATGIWPPVGVSAIPVAMFTHDEEHEAATARERAAQAAREQATETLEDELYDAAFKAKSLKLKATLIQAAECVAEAAALERIYETTLEEFQKHASALKRERNAPVRVNTDGQAQVFTSSACLAEMKKKLEEKKKAAQEKLTSDPFAQAPTSTTDLTLSTMRSLSASSLALLTAAVGLAGSSSAASCNCGYQDSQTGALYTDAIITYFNETEAAQNDVVFNPAKTPYAAGASTSGDSGTGPQSWVVAGDQLHRWEEGFTSTYRAGFNYNNTYIDNDERALALNIQPAELTTHASYGAQIVSRRRDIRFGSFRIDMKVPASINSGSILSAAALYNNSQTVNVGIFTSNLPENSTFRWSWSATGHDADPVKMNISKSGADNNFNYFEHRFDWLGAGGIRFANDAPNRTQGYLDTGKLKNYPSVAMPFSISHYATGEKSLSQGPPIKANATGYVRYVRIFFNSTLESRITGFEQTCTNAPEPLCDVDDTTLRGSTPFDIDAIAAILAPGHKYDPPKYAIICVTIFAGLFVIIALHGAIRQKLTSNGEEADSHPDLLFVDSQIKLVGNDSKRDFYDDEKDFETAANAWNTPNLLLHEHEEDEHSDDDEADPFEDDDDDDSLDAKVAGFESVDPEIRRSLSTHGTALPTLHSGPPSGAPSVHSNMSEENIGGRTPGGGFLSVDGSVSDFTHVTHQRPTFRMRDTYASSYASLNGPTAPIPGSSSAAQLAEQANASSTSIWQTRIVPWKPRKVNDAVGTLAAPALKRGQGQAARDDVLSSTDAPSADERKKSFLVRLLYSTAAGFRRQFSSPEDVKTTNSGANRVQYLNSIRGLCSFLIMVGNWLAIFQWVNGGTAHNQELNVWLTRLLGWLLAGWGRWKVAMFFVLPARVIANRYLLKGGLNSLADTTVRRFPRLAIPVLFAAAINYFLMEVDAYIWIRRLPSWSWSTWSYYESYKNAGEFVNMYISLWFSMPPEVPVICLRYAIGILWVIPIMIQGTWCVLICALVAHEIKNHYKRYAFYFLCSFFSWYAGRIDSFFLLGFIVADMDNKLQYRKWFAIGLPLFPKSFGRLSKIRLHGQLIGWACLITGTLLVFLHDFKGPGRYFDSDEYGIKPSFVTGNPHRWAWSPGAHLEPDYFDVKWSTYISVLGFYILCDTCDAYRAFFTLRFWDFIADRSMSLFLLHGTIFWSWSAMITVLMASSGVPYWAAALVNFVSSMTILCFVCSIFTATIEKWGIQLSTALWRAMSGGLGRKL</sequence>
<reference evidence="3" key="1">
    <citation type="journal article" date="2023" name="PhytoFront">
        <title>Draft Genome Resources of Seven Strains of Tilletia horrida, Causal Agent of Kernel Smut of Rice.</title>
        <authorList>
            <person name="Khanal S."/>
            <person name="Antony Babu S."/>
            <person name="Zhou X.G."/>
        </authorList>
    </citation>
    <scope>NUCLEOTIDE SEQUENCE</scope>
    <source>
        <strain evidence="3">TX3</strain>
    </source>
</reference>
<organism evidence="3 4">
    <name type="scientific">Tilletia horrida</name>
    <dbReference type="NCBI Taxonomy" id="155126"/>
    <lineage>
        <taxon>Eukaryota</taxon>
        <taxon>Fungi</taxon>
        <taxon>Dikarya</taxon>
        <taxon>Basidiomycota</taxon>
        <taxon>Ustilaginomycotina</taxon>
        <taxon>Exobasidiomycetes</taxon>
        <taxon>Tilletiales</taxon>
        <taxon>Tilletiaceae</taxon>
        <taxon>Tilletia</taxon>
    </lineage>
</organism>
<feature type="transmembrane region" description="Helical" evidence="2">
    <location>
        <begin position="1192"/>
        <end position="1212"/>
    </location>
</feature>
<dbReference type="AlphaFoldDB" id="A0AAN6GCY3"/>
<evidence type="ECO:0000313" key="4">
    <source>
        <dbReference type="Proteomes" id="UP001176521"/>
    </source>
</evidence>
<evidence type="ECO:0000256" key="1">
    <source>
        <dbReference type="SAM" id="MobiDB-lite"/>
    </source>
</evidence>
<feature type="compositionally biased region" description="Acidic residues" evidence="1">
    <location>
        <begin position="613"/>
        <end position="634"/>
    </location>
</feature>
<gene>
    <name evidence="3" type="ORF">OC842_005089</name>
</gene>
<dbReference type="EMBL" id="JAPDMQ010000341">
    <property type="protein sequence ID" value="KAK0526752.1"/>
    <property type="molecule type" value="Genomic_DNA"/>
</dbReference>
<protein>
    <recommendedName>
        <fullName evidence="5">Acyltransferase 3 domain-containing protein</fullName>
    </recommendedName>
</protein>
<feature type="transmembrane region" description="Helical" evidence="2">
    <location>
        <begin position="845"/>
        <end position="863"/>
    </location>
</feature>
<evidence type="ECO:0008006" key="5">
    <source>
        <dbReference type="Google" id="ProtNLM"/>
    </source>
</evidence>
<dbReference type="PANTHER" id="PTHR38121">
    <property type="entry name" value="GH16 DOMAIN-CONTAINING PROTEIN"/>
    <property type="match status" value="1"/>
</dbReference>
<dbReference type="PANTHER" id="PTHR38121:SF2">
    <property type="entry name" value="ACYLTRANSFERASE 3 DOMAIN-CONTAINING PROTEIN"/>
    <property type="match status" value="1"/>
</dbReference>
<feature type="region of interest" description="Disordered" evidence="1">
    <location>
        <begin position="777"/>
        <end position="796"/>
    </location>
</feature>
<keyword evidence="2" id="KW-1133">Transmembrane helix</keyword>
<feature type="transmembrane region" description="Helical" evidence="2">
    <location>
        <begin position="996"/>
        <end position="1021"/>
    </location>
</feature>
<evidence type="ECO:0000256" key="2">
    <source>
        <dbReference type="SAM" id="Phobius"/>
    </source>
</evidence>
<comment type="caution">
    <text evidence="3">The sequence shown here is derived from an EMBL/GenBank/DDBJ whole genome shotgun (WGS) entry which is preliminary data.</text>
</comment>
<name>A0AAN6GCY3_9BASI</name>
<keyword evidence="4" id="KW-1185">Reference proteome</keyword>
<feature type="transmembrane region" description="Helical" evidence="2">
    <location>
        <begin position="925"/>
        <end position="951"/>
    </location>
</feature>
<proteinExistence type="predicted"/>
<feature type="transmembrane region" description="Helical" evidence="2">
    <location>
        <begin position="1033"/>
        <end position="1058"/>
    </location>
</feature>
<feature type="transmembrane region" description="Helical" evidence="2">
    <location>
        <begin position="1089"/>
        <end position="1108"/>
    </location>
</feature>
<dbReference type="Gene3D" id="2.60.120.200">
    <property type="match status" value="1"/>
</dbReference>
<feature type="region of interest" description="Disordered" evidence="1">
    <location>
        <begin position="657"/>
        <end position="682"/>
    </location>
</feature>
<feature type="transmembrane region" description="Helical" evidence="2">
    <location>
        <begin position="883"/>
        <end position="904"/>
    </location>
</feature>
<feature type="region of interest" description="Disordered" evidence="1">
    <location>
        <begin position="613"/>
        <end position="635"/>
    </location>
</feature>
<dbReference type="Proteomes" id="UP001176521">
    <property type="component" value="Unassembled WGS sequence"/>
</dbReference>
<keyword evidence="2" id="KW-0812">Transmembrane</keyword>
<evidence type="ECO:0000313" key="3">
    <source>
        <dbReference type="EMBL" id="KAK0526752.1"/>
    </source>
</evidence>